<evidence type="ECO:0000313" key="2">
    <source>
        <dbReference type="Proteomes" id="UP000252797"/>
    </source>
</evidence>
<reference evidence="1 2" key="1">
    <citation type="submission" date="2015-06" db="EMBL/GenBank/DDBJ databases">
        <title>The Genome Sequence of Enterococcus durans 4EA1.</title>
        <authorList>
            <consortium name="The Broad Institute Genomics Platform"/>
            <consortium name="The Broad Institute Genome Sequencing Center for Infectious Disease"/>
            <person name="Earl A.M."/>
            <person name="Van Tyne D."/>
            <person name="Lebreton F."/>
            <person name="Saavedra J.T."/>
            <person name="Gilmore M.S."/>
            <person name="Manson Mcguire A."/>
            <person name="Clock S."/>
            <person name="Crupain M."/>
            <person name="Rangan U."/>
            <person name="Young S."/>
            <person name="Abouelleil A."/>
            <person name="Cao P."/>
            <person name="Chapman S.B."/>
            <person name="Griggs A."/>
            <person name="Priest M."/>
            <person name="Shea T."/>
            <person name="Wortman J."/>
            <person name="Nusbaum C."/>
            <person name="Birren B."/>
        </authorList>
    </citation>
    <scope>NUCLEOTIDE SEQUENCE [LARGE SCALE GENOMIC DNA]</scope>
    <source>
        <strain evidence="1 2">4EA1</strain>
    </source>
</reference>
<dbReference type="EMBL" id="LEPB01000004">
    <property type="protein sequence ID" value="RCA10522.1"/>
    <property type="molecule type" value="Genomic_DNA"/>
</dbReference>
<evidence type="ECO:0000313" key="1">
    <source>
        <dbReference type="EMBL" id="RCA10522.1"/>
    </source>
</evidence>
<accession>A0A367CDS4</accession>
<dbReference type="Proteomes" id="UP000252797">
    <property type="component" value="Unassembled WGS sequence"/>
</dbReference>
<organism evidence="1 2">
    <name type="scientific">Enterococcus durans</name>
    <dbReference type="NCBI Taxonomy" id="53345"/>
    <lineage>
        <taxon>Bacteria</taxon>
        <taxon>Bacillati</taxon>
        <taxon>Bacillota</taxon>
        <taxon>Bacilli</taxon>
        <taxon>Lactobacillales</taxon>
        <taxon>Enterococcaceae</taxon>
        <taxon>Enterococcus</taxon>
    </lineage>
</organism>
<proteinExistence type="predicted"/>
<dbReference type="STRING" id="53345.LIU_07665"/>
<sequence>MAFLPPNKTKAEELLLANNLHPHSNYILASSRMNPVAKSATWLFLSARTSIITNLFEKPYCLVFIKDKIVAIKISGKASVTTYNKSDITNFSVKDGLNSTLIIDFLYRGEPISFYTHKNAGYRIAYSAENLKKLEMDSWQGYLRETE</sequence>
<comment type="caution">
    <text evidence="1">The sequence shown here is derived from an EMBL/GenBank/DDBJ whole genome shotgun (WGS) entry which is preliminary data.</text>
</comment>
<protein>
    <submittedName>
        <fullName evidence="1">Uncharacterized protein</fullName>
    </submittedName>
</protein>
<gene>
    <name evidence="1" type="ORF">EA71_01274</name>
</gene>
<name>A0A367CDS4_9ENTE</name>
<dbReference type="RefSeq" id="WP_113845528.1">
    <property type="nucleotide sequence ID" value="NZ_CABGKH010000002.1"/>
</dbReference>
<dbReference type="AlphaFoldDB" id="A0A367CDS4"/>